<dbReference type="Pfam" id="PF00486">
    <property type="entry name" value="Trans_reg_C"/>
    <property type="match status" value="1"/>
</dbReference>
<dbReference type="SUPFAM" id="SSF52172">
    <property type="entry name" value="CheY-like"/>
    <property type="match status" value="1"/>
</dbReference>
<evidence type="ECO:0000313" key="6">
    <source>
        <dbReference type="EMBL" id="KUH59138.1"/>
    </source>
</evidence>
<dbReference type="GO" id="GO:0000156">
    <property type="term" value="F:phosphorelay response regulator activity"/>
    <property type="evidence" value="ECO:0007669"/>
    <property type="project" value="TreeGrafter"/>
</dbReference>
<keyword evidence="1 3" id="KW-0238">DNA-binding</keyword>
<feature type="DNA-binding region" description="OmpR/PhoB-type" evidence="3">
    <location>
        <begin position="124"/>
        <end position="222"/>
    </location>
</feature>
<dbReference type="InterPro" id="IPR001789">
    <property type="entry name" value="Sig_transdc_resp-reg_receiver"/>
</dbReference>
<dbReference type="SMART" id="SM00448">
    <property type="entry name" value="REC"/>
    <property type="match status" value="1"/>
</dbReference>
<dbReference type="Pfam" id="PF00072">
    <property type="entry name" value="Response_reg"/>
    <property type="match status" value="1"/>
</dbReference>
<dbReference type="GO" id="GO:0032993">
    <property type="term" value="C:protein-DNA complex"/>
    <property type="evidence" value="ECO:0007669"/>
    <property type="project" value="TreeGrafter"/>
</dbReference>
<dbReference type="InterPro" id="IPR001867">
    <property type="entry name" value="OmpR/PhoB-type_DNA-bd"/>
</dbReference>
<dbReference type="PROSITE" id="PS50110">
    <property type="entry name" value="RESPONSE_REGULATORY"/>
    <property type="match status" value="1"/>
</dbReference>
<name>A0A100YWT9_TRASO</name>
<dbReference type="Gene3D" id="1.10.10.10">
    <property type="entry name" value="Winged helix-like DNA-binding domain superfamily/Winged helix DNA-binding domain"/>
    <property type="match status" value="1"/>
</dbReference>
<dbReference type="GO" id="GO:0005829">
    <property type="term" value="C:cytosol"/>
    <property type="evidence" value="ECO:0007669"/>
    <property type="project" value="TreeGrafter"/>
</dbReference>
<sequence>MANLYLVEDDPSVREQLSVLLSNAGHHVQCATHFDHLVEDITAASPDAVVLDLGLPGTDGQYVARALRQRSDVPIMVLTSRTSELDELMSLSMGADDFVAKSANPQLILVHLEALLRRRQPSKASRVSAGGLSLDVVRAEASYGGKTVELSRNELRILECLMRQPGAIVSREDLMEALWATDAFVDDNTLTVNVTRLRQALGKVGLPHAITTHRGMGYSLRVDNV</sequence>
<dbReference type="GO" id="GO:0006355">
    <property type="term" value="P:regulation of DNA-templated transcription"/>
    <property type="evidence" value="ECO:0007669"/>
    <property type="project" value="InterPro"/>
</dbReference>
<protein>
    <submittedName>
        <fullName evidence="6">XRE family transcriptional regulator</fullName>
    </submittedName>
</protein>
<dbReference type="PANTHER" id="PTHR48111">
    <property type="entry name" value="REGULATOR OF RPOS"/>
    <property type="match status" value="1"/>
</dbReference>
<accession>A0A100YWT9</accession>
<evidence type="ECO:0000256" key="1">
    <source>
        <dbReference type="ARBA" id="ARBA00023125"/>
    </source>
</evidence>
<dbReference type="CDD" id="cd00383">
    <property type="entry name" value="trans_reg_C"/>
    <property type="match status" value="1"/>
</dbReference>
<organism evidence="6 7">
    <name type="scientific">Tractidigestivibacter scatoligenes</name>
    <name type="common">Olsenella scatoligenes</name>
    <dbReference type="NCBI Taxonomy" id="1299998"/>
    <lineage>
        <taxon>Bacteria</taxon>
        <taxon>Bacillati</taxon>
        <taxon>Actinomycetota</taxon>
        <taxon>Coriobacteriia</taxon>
        <taxon>Coriobacteriales</taxon>
        <taxon>Atopobiaceae</taxon>
        <taxon>Tractidigestivibacter</taxon>
    </lineage>
</organism>
<keyword evidence="7" id="KW-1185">Reference proteome</keyword>
<evidence type="ECO:0000256" key="2">
    <source>
        <dbReference type="PROSITE-ProRule" id="PRU00169"/>
    </source>
</evidence>
<evidence type="ECO:0000259" key="5">
    <source>
        <dbReference type="PROSITE" id="PS51755"/>
    </source>
</evidence>
<dbReference type="InterPro" id="IPR036388">
    <property type="entry name" value="WH-like_DNA-bd_sf"/>
</dbReference>
<feature type="modified residue" description="4-aspartylphosphate" evidence="2">
    <location>
        <position position="52"/>
    </location>
</feature>
<dbReference type="STRING" id="1299998.AUL39_02055"/>
<gene>
    <name evidence="6" type="ORF">AUL39_02055</name>
</gene>
<evidence type="ECO:0000313" key="7">
    <source>
        <dbReference type="Proteomes" id="UP000054078"/>
    </source>
</evidence>
<dbReference type="Gene3D" id="3.40.50.2300">
    <property type="match status" value="1"/>
</dbReference>
<keyword evidence="2" id="KW-0597">Phosphoprotein</keyword>
<dbReference type="RefSeq" id="WP_059053089.1">
    <property type="nucleotide sequence ID" value="NZ_LOJF01000001.1"/>
</dbReference>
<evidence type="ECO:0000259" key="4">
    <source>
        <dbReference type="PROSITE" id="PS50110"/>
    </source>
</evidence>
<dbReference type="InterPro" id="IPR011006">
    <property type="entry name" value="CheY-like_superfamily"/>
</dbReference>
<dbReference type="OrthoDB" id="4153060at2"/>
<feature type="domain" description="Response regulatory" evidence="4">
    <location>
        <begin position="3"/>
        <end position="116"/>
    </location>
</feature>
<dbReference type="GO" id="GO:0000976">
    <property type="term" value="F:transcription cis-regulatory region binding"/>
    <property type="evidence" value="ECO:0007669"/>
    <property type="project" value="TreeGrafter"/>
</dbReference>
<reference evidence="6 7" key="1">
    <citation type="submission" date="2015-12" db="EMBL/GenBank/DDBJ databases">
        <title>Draft Genome Sequence of Olsenella scatoligenes SK9K4T; a Producer of 3-Methylindole- (skatole) and 4-Methylphenol- (p-cresol) Isolated from Pig Feces.</title>
        <authorList>
            <person name="Li X."/>
            <person name="Borg B."/>
            <person name="Canibe N."/>
        </authorList>
    </citation>
    <scope>NUCLEOTIDE SEQUENCE [LARGE SCALE GENOMIC DNA]</scope>
    <source>
        <strain evidence="6 7">SK9K4</strain>
    </source>
</reference>
<dbReference type="EMBL" id="LOJF01000001">
    <property type="protein sequence ID" value="KUH59138.1"/>
    <property type="molecule type" value="Genomic_DNA"/>
</dbReference>
<evidence type="ECO:0000256" key="3">
    <source>
        <dbReference type="PROSITE-ProRule" id="PRU01091"/>
    </source>
</evidence>
<dbReference type="InterPro" id="IPR039420">
    <property type="entry name" value="WalR-like"/>
</dbReference>
<comment type="caution">
    <text evidence="6">The sequence shown here is derived from an EMBL/GenBank/DDBJ whole genome shotgun (WGS) entry which is preliminary data.</text>
</comment>
<dbReference type="AlphaFoldDB" id="A0A100YWT9"/>
<dbReference type="PANTHER" id="PTHR48111:SF43">
    <property type="entry name" value="STAGE 0 SPORULATION PROTEIN A HOMOLOG"/>
    <property type="match status" value="1"/>
</dbReference>
<dbReference type="Proteomes" id="UP000054078">
    <property type="component" value="Unassembled WGS sequence"/>
</dbReference>
<feature type="domain" description="OmpR/PhoB-type" evidence="5">
    <location>
        <begin position="124"/>
        <end position="222"/>
    </location>
</feature>
<dbReference type="PROSITE" id="PS51755">
    <property type="entry name" value="OMPR_PHOB"/>
    <property type="match status" value="1"/>
</dbReference>
<dbReference type="SMART" id="SM00862">
    <property type="entry name" value="Trans_reg_C"/>
    <property type="match status" value="1"/>
</dbReference>
<proteinExistence type="predicted"/>